<dbReference type="SUPFAM" id="SSF56317">
    <property type="entry name" value="Carbon-nitrogen hydrolase"/>
    <property type="match status" value="1"/>
</dbReference>
<feature type="domain" description="CN hydrolase" evidence="2">
    <location>
        <begin position="187"/>
        <end position="387"/>
    </location>
</feature>
<dbReference type="Pfam" id="PF00795">
    <property type="entry name" value="CN_hydrolase"/>
    <property type="match status" value="1"/>
</dbReference>
<feature type="transmembrane region" description="Helical" evidence="1">
    <location>
        <begin position="20"/>
        <end position="40"/>
    </location>
</feature>
<keyword evidence="1" id="KW-1133">Transmembrane helix</keyword>
<feature type="transmembrane region" description="Helical" evidence="1">
    <location>
        <begin position="109"/>
        <end position="127"/>
    </location>
</feature>
<protein>
    <submittedName>
        <fullName evidence="3">Conjugal transfer protein TraB</fullName>
    </submittedName>
</protein>
<dbReference type="EMBL" id="LNCD01000092">
    <property type="protein sequence ID" value="KWV49108.1"/>
    <property type="molecule type" value="Genomic_DNA"/>
</dbReference>
<feature type="transmembrane region" description="Helical" evidence="1">
    <location>
        <begin position="76"/>
        <end position="97"/>
    </location>
</feature>
<keyword evidence="1" id="KW-0812">Transmembrane</keyword>
<dbReference type="Proteomes" id="UP000068164">
    <property type="component" value="Unassembled WGS sequence"/>
</dbReference>
<name>A0A109JHT6_9HYPH</name>
<accession>A0A109JHT6</accession>
<dbReference type="InterPro" id="IPR016707">
    <property type="entry name" value="Conjugal_tfr_TraB_rhizob"/>
</dbReference>
<proteinExistence type="predicted"/>
<dbReference type="PIRSF" id="PIRSF017932">
    <property type="entry name" value="Conjugal_transfer_TraB_rhizob"/>
    <property type="match status" value="1"/>
</dbReference>
<dbReference type="RefSeq" id="WP_007539623.1">
    <property type="nucleotide sequence ID" value="NZ_LNCD01000092.1"/>
</dbReference>
<comment type="caution">
    <text evidence="3">The sequence shown here is derived from an EMBL/GenBank/DDBJ whole genome shotgun (WGS) entry which is preliminary data.</text>
</comment>
<evidence type="ECO:0000256" key="1">
    <source>
        <dbReference type="SAM" id="Phobius"/>
    </source>
</evidence>
<keyword evidence="4" id="KW-1185">Reference proteome</keyword>
<evidence type="ECO:0000313" key="4">
    <source>
        <dbReference type="Proteomes" id="UP000068164"/>
    </source>
</evidence>
<reference evidence="3 4" key="1">
    <citation type="submission" date="2015-11" db="EMBL/GenBank/DDBJ databases">
        <title>Draft Genome Sequence of the Strain BR 10423 (Rhizobium sp.) isolated from nodules of Mimosa pudica.</title>
        <authorList>
            <person name="Barauna A.C."/>
            <person name="Zilli J.E."/>
            <person name="Simoes-Araujo J.L."/>
            <person name="Reis V.M."/>
            <person name="James E.K."/>
            <person name="Reis F.B.Jr."/>
            <person name="Rouws L.F."/>
            <person name="Passos S.R."/>
            <person name="Gois S.R."/>
        </authorList>
    </citation>
    <scope>NUCLEOTIDE SEQUENCE [LARGE SCALE GENOMIC DNA]</scope>
    <source>
        <strain evidence="3 4">BR10423</strain>
    </source>
</reference>
<dbReference type="InterPro" id="IPR036526">
    <property type="entry name" value="C-N_Hydrolase_sf"/>
</dbReference>
<dbReference type="GO" id="GO:0016020">
    <property type="term" value="C:membrane"/>
    <property type="evidence" value="ECO:0007669"/>
    <property type="project" value="InterPro"/>
</dbReference>
<dbReference type="AlphaFoldDB" id="A0A109JHT6"/>
<sequence>MRHNWGCPALLTIASVGVGTVAWSGQVLLLPLALGFPVLWSLSKTRLTATLVSAAYFLSASRGLPQGVATFYAADIWRGLLLWLAASASFVAVHALLWAKETGPHPGRYLLAAVLMAVPPFGITGWAHPITAAGVLFPGWGWLGLAAMTAGLAGLVSRLWPAVAIGLTGCWLWSAAFWTEPKLPEAWRGVDLEFGASLGRDTSMARHRDLITTVTERASGGSRIIVLPESALGFWTSTVERLWKRALAGHDVTVLAGAAVVDAVGYDNVVVAISAGDSRILYRERMPVPGSMWQPWEPLFGGNAGSKAHVFANPVVAVGSGRVVVLICYEQLLVWPALESMLGDPDVIVAVGNGWWTKGTSIVAIQRASTAAWAKLFSKPLVFSFNT</sequence>
<evidence type="ECO:0000313" key="3">
    <source>
        <dbReference type="EMBL" id="KWV49108.1"/>
    </source>
</evidence>
<feature type="transmembrane region" description="Helical" evidence="1">
    <location>
        <begin position="133"/>
        <end position="152"/>
    </location>
</feature>
<dbReference type="OrthoDB" id="8206526at2"/>
<dbReference type="PROSITE" id="PS50263">
    <property type="entry name" value="CN_HYDROLASE"/>
    <property type="match status" value="1"/>
</dbReference>
<dbReference type="NCBIfam" id="NF010400">
    <property type="entry name" value="PRK13825.1-4"/>
    <property type="match status" value="1"/>
</dbReference>
<organism evidence="3 4">
    <name type="scientific">Rhizobium altiplani</name>
    <dbReference type="NCBI Taxonomy" id="1864509"/>
    <lineage>
        <taxon>Bacteria</taxon>
        <taxon>Pseudomonadati</taxon>
        <taxon>Pseudomonadota</taxon>
        <taxon>Alphaproteobacteria</taxon>
        <taxon>Hyphomicrobiales</taxon>
        <taxon>Rhizobiaceae</taxon>
        <taxon>Rhizobium/Agrobacterium group</taxon>
        <taxon>Rhizobium</taxon>
    </lineage>
</organism>
<dbReference type="Gene3D" id="3.60.110.10">
    <property type="entry name" value="Carbon-nitrogen hydrolase"/>
    <property type="match status" value="1"/>
</dbReference>
<evidence type="ECO:0000259" key="2">
    <source>
        <dbReference type="PROSITE" id="PS50263"/>
    </source>
</evidence>
<gene>
    <name evidence="3" type="ORF">AS026_11105</name>
</gene>
<dbReference type="NCBIfam" id="NF010398">
    <property type="entry name" value="PRK13825.1-2"/>
    <property type="match status" value="1"/>
</dbReference>
<keyword evidence="1" id="KW-0472">Membrane</keyword>
<dbReference type="InterPro" id="IPR003010">
    <property type="entry name" value="C-N_Hydrolase"/>
</dbReference>